<sequence length="128" mass="14885">MLSCHLYVQCHLYLQEQNLFCFKRWFCVILGFFRIIFQSSVQRFKTGIFKTLQSCNSLFIVLWGYIFAINVSFFYYTSREISSPGMFFAWSSWSPSMLMVTAAMLMLLPVSSTSVSSVMPLSPSMFPR</sequence>
<accession>A0A8D9AG87</accession>
<dbReference type="EMBL" id="HBUF01085578">
    <property type="protein sequence ID" value="CAG6634209.1"/>
    <property type="molecule type" value="Transcribed_RNA"/>
</dbReference>
<name>A0A8D9AG87_9HEMI</name>
<dbReference type="EMBL" id="HBUF01237426">
    <property type="protein sequence ID" value="CAG6675666.1"/>
    <property type="molecule type" value="Transcribed_RNA"/>
</dbReference>
<feature type="transmembrane region" description="Helical" evidence="1">
    <location>
        <begin position="22"/>
        <end position="37"/>
    </location>
</feature>
<dbReference type="EMBL" id="HBUF01085577">
    <property type="protein sequence ID" value="CAG6634208.1"/>
    <property type="molecule type" value="Transcribed_RNA"/>
</dbReference>
<keyword evidence="1" id="KW-0472">Membrane</keyword>
<dbReference type="EMBL" id="HBUF01085576">
    <property type="protein sequence ID" value="CAG6634207.1"/>
    <property type="molecule type" value="Transcribed_RNA"/>
</dbReference>
<proteinExistence type="predicted"/>
<dbReference type="EMBL" id="HBUF01567711">
    <property type="protein sequence ID" value="CAG6765260.1"/>
    <property type="molecule type" value="Transcribed_RNA"/>
</dbReference>
<protein>
    <submittedName>
        <fullName evidence="2">Uncharacterized protein</fullName>
    </submittedName>
</protein>
<organism evidence="2">
    <name type="scientific">Cacopsylla melanoneura</name>
    <dbReference type="NCBI Taxonomy" id="428564"/>
    <lineage>
        <taxon>Eukaryota</taxon>
        <taxon>Metazoa</taxon>
        <taxon>Ecdysozoa</taxon>
        <taxon>Arthropoda</taxon>
        <taxon>Hexapoda</taxon>
        <taxon>Insecta</taxon>
        <taxon>Pterygota</taxon>
        <taxon>Neoptera</taxon>
        <taxon>Paraneoptera</taxon>
        <taxon>Hemiptera</taxon>
        <taxon>Sternorrhyncha</taxon>
        <taxon>Psylloidea</taxon>
        <taxon>Psyllidae</taxon>
        <taxon>Psyllinae</taxon>
        <taxon>Cacopsylla</taxon>
    </lineage>
</organism>
<dbReference type="EMBL" id="HBUF01567710">
    <property type="protein sequence ID" value="CAG6765258.1"/>
    <property type="molecule type" value="Transcribed_RNA"/>
</dbReference>
<dbReference type="AlphaFoldDB" id="A0A8D9AG87"/>
<keyword evidence="1" id="KW-1133">Transmembrane helix</keyword>
<evidence type="ECO:0000256" key="1">
    <source>
        <dbReference type="SAM" id="Phobius"/>
    </source>
</evidence>
<keyword evidence="1" id="KW-0812">Transmembrane</keyword>
<dbReference type="EMBL" id="HBUF01237425">
    <property type="protein sequence ID" value="CAG6675665.1"/>
    <property type="molecule type" value="Transcribed_RNA"/>
</dbReference>
<feature type="transmembrane region" description="Helical" evidence="1">
    <location>
        <begin position="58"/>
        <end position="77"/>
    </location>
</feature>
<feature type="transmembrane region" description="Helical" evidence="1">
    <location>
        <begin position="97"/>
        <end position="121"/>
    </location>
</feature>
<reference evidence="2" key="1">
    <citation type="submission" date="2021-05" db="EMBL/GenBank/DDBJ databases">
        <authorList>
            <person name="Alioto T."/>
            <person name="Alioto T."/>
            <person name="Gomez Garrido J."/>
        </authorList>
    </citation>
    <scope>NUCLEOTIDE SEQUENCE</scope>
</reference>
<evidence type="ECO:0000313" key="2">
    <source>
        <dbReference type="EMBL" id="CAG6765260.1"/>
    </source>
</evidence>